<dbReference type="Pfam" id="PF00239">
    <property type="entry name" value="Resolvase"/>
    <property type="match status" value="1"/>
</dbReference>
<dbReference type="EMBL" id="CP076643">
    <property type="protein sequence ID" value="QXO19144.1"/>
    <property type="molecule type" value="Genomic_DNA"/>
</dbReference>
<evidence type="ECO:0000313" key="2">
    <source>
        <dbReference type="EMBL" id="QXO19144.1"/>
    </source>
</evidence>
<reference evidence="2" key="1">
    <citation type="submission" date="2021-06" db="EMBL/GenBank/DDBJ databases">
        <title>Vibrio nov. sp., novel gut bacterium isolated from Yellow Sea oyster.</title>
        <authorList>
            <person name="Muhammad N."/>
            <person name="Nguyen T.H."/>
            <person name="Lee Y.-J."/>
            <person name="Ko J."/>
            <person name="Kim S.-G."/>
        </authorList>
    </citation>
    <scope>NUCLEOTIDE SEQUENCE</scope>
    <source>
        <strain evidence="2">OG9-811</strain>
    </source>
</reference>
<accession>A0A975YPW1</accession>
<dbReference type="GO" id="GO:0003677">
    <property type="term" value="F:DNA binding"/>
    <property type="evidence" value="ECO:0007669"/>
    <property type="project" value="InterPro"/>
</dbReference>
<evidence type="ECO:0000259" key="1">
    <source>
        <dbReference type="PROSITE" id="PS51736"/>
    </source>
</evidence>
<dbReference type="KEGG" id="vos:KNV97_13195"/>
<protein>
    <submittedName>
        <fullName evidence="2">Recombinase family protein</fullName>
    </submittedName>
</protein>
<dbReference type="RefSeq" id="WP_218563314.1">
    <property type="nucleotide sequence ID" value="NZ_CP076643.1"/>
</dbReference>
<dbReference type="AlphaFoldDB" id="A0A975YPW1"/>
<organism evidence="2 3">
    <name type="scientific">Vibrio ostreae</name>
    <dbReference type="NCBI Taxonomy" id="2841925"/>
    <lineage>
        <taxon>Bacteria</taxon>
        <taxon>Pseudomonadati</taxon>
        <taxon>Pseudomonadota</taxon>
        <taxon>Gammaproteobacteria</taxon>
        <taxon>Vibrionales</taxon>
        <taxon>Vibrionaceae</taxon>
        <taxon>Vibrio</taxon>
    </lineage>
</organism>
<dbReference type="InterPro" id="IPR006120">
    <property type="entry name" value="Resolvase_HTH_dom"/>
</dbReference>
<keyword evidence="3" id="KW-1185">Reference proteome</keyword>
<sequence length="210" mass="24079">MTQYTYSRFSPRNPDFQRNKQALQAAFPAAIHIEDSARGRMAPLERPDFAALLASLQPGDVLIVNWLTSISRDFQLCQQVIAQLIEKRVTLQTHQPALVIQPDSESATTILALLYGYALADTRYRLQAAELSRQVLRDDPKAWQEKFRGRPADKKKHQQIAALLWEGKTLDEIAQRCQCSLSTVKRVKRKIRHFDESDSLRDRTKKPANH</sequence>
<gene>
    <name evidence="2" type="ORF">KNV97_13195</name>
</gene>
<dbReference type="Pfam" id="PF02796">
    <property type="entry name" value="HTH_7"/>
    <property type="match status" value="1"/>
</dbReference>
<dbReference type="SMART" id="SM00857">
    <property type="entry name" value="Resolvase"/>
    <property type="match status" value="1"/>
</dbReference>
<proteinExistence type="predicted"/>
<name>A0A975YPW1_9VIBR</name>
<dbReference type="Proteomes" id="UP000694232">
    <property type="component" value="Chromosome 1"/>
</dbReference>
<dbReference type="GO" id="GO:0000150">
    <property type="term" value="F:DNA strand exchange activity"/>
    <property type="evidence" value="ECO:0007669"/>
    <property type="project" value="InterPro"/>
</dbReference>
<dbReference type="InterPro" id="IPR006119">
    <property type="entry name" value="Resolv_N"/>
</dbReference>
<evidence type="ECO:0000313" key="3">
    <source>
        <dbReference type="Proteomes" id="UP000694232"/>
    </source>
</evidence>
<feature type="domain" description="Resolvase/invertase-type recombinase catalytic" evidence="1">
    <location>
        <begin position="1"/>
        <end position="140"/>
    </location>
</feature>
<dbReference type="PROSITE" id="PS51736">
    <property type="entry name" value="RECOMBINASES_3"/>
    <property type="match status" value="1"/>
</dbReference>